<sequence>MEDFSLVFSLNSNCSCECLQSEFSYWKGEGSLGVFQSLGDQLSVTYSTVCLLGAGGLRGDFDGSDGSGISQSSGLPFKGNGNTPHKPGLQKEESAHVIPPNFEPRSQRQIIAPTTPIPLPFQKFSDLSSRPIKVVARGTVHEINQRILADMMAAIHSKRPLPQNPWLTISQSELLNIHPFLHCPYLGLEAPEKIRIV</sequence>
<comment type="caution">
    <text evidence="2">The sequence shown here is derived from an EMBL/GenBank/DDBJ whole genome shotgun (WGS) entry which is preliminary data.</text>
</comment>
<accession>A0AAV4VVN7</accession>
<evidence type="ECO:0000256" key="1">
    <source>
        <dbReference type="SAM" id="MobiDB-lite"/>
    </source>
</evidence>
<evidence type="ECO:0000313" key="2">
    <source>
        <dbReference type="EMBL" id="GIY73654.1"/>
    </source>
</evidence>
<gene>
    <name evidence="2" type="ORF">CEXT_743321</name>
</gene>
<name>A0AAV4VVN7_CAEEX</name>
<reference evidence="2 3" key="1">
    <citation type="submission" date="2021-06" db="EMBL/GenBank/DDBJ databases">
        <title>Caerostris extrusa draft genome.</title>
        <authorList>
            <person name="Kono N."/>
            <person name="Arakawa K."/>
        </authorList>
    </citation>
    <scope>NUCLEOTIDE SEQUENCE [LARGE SCALE GENOMIC DNA]</scope>
</reference>
<feature type="region of interest" description="Disordered" evidence="1">
    <location>
        <begin position="63"/>
        <end position="93"/>
    </location>
</feature>
<organism evidence="2 3">
    <name type="scientific">Caerostris extrusa</name>
    <name type="common">Bark spider</name>
    <name type="synonym">Caerostris bankana</name>
    <dbReference type="NCBI Taxonomy" id="172846"/>
    <lineage>
        <taxon>Eukaryota</taxon>
        <taxon>Metazoa</taxon>
        <taxon>Ecdysozoa</taxon>
        <taxon>Arthropoda</taxon>
        <taxon>Chelicerata</taxon>
        <taxon>Arachnida</taxon>
        <taxon>Araneae</taxon>
        <taxon>Araneomorphae</taxon>
        <taxon>Entelegynae</taxon>
        <taxon>Araneoidea</taxon>
        <taxon>Araneidae</taxon>
        <taxon>Caerostris</taxon>
    </lineage>
</organism>
<dbReference type="AlphaFoldDB" id="A0AAV4VVN7"/>
<proteinExistence type="predicted"/>
<evidence type="ECO:0000313" key="3">
    <source>
        <dbReference type="Proteomes" id="UP001054945"/>
    </source>
</evidence>
<keyword evidence="3" id="KW-1185">Reference proteome</keyword>
<dbReference type="Proteomes" id="UP001054945">
    <property type="component" value="Unassembled WGS sequence"/>
</dbReference>
<dbReference type="EMBL" id="BPLR01015112">
    <property type="protein sequence ID" value="GIY73654.1"/>
    <property type="molecule type" value="Genomic_DNA"/>
</dbReference>
<protein>
    <submittedName>
        <fullName evidence="2">Uncharacterized protein</fullName>
    </submittedName>
</protein>